<evidence type="ECO:0000256" key="6">
    <source>
        <dbReference type="ARBA" id="ARBA00022729"/>
    </source>
</evidence>
<protein>
    <recommendedName>
        <fullName evidence="13">LRRNT domain-containing protein</fullName>
    </recommendedName>
</protein>
<evidence type="ECO:0000256" key="1">
    <source>
        <dbReference type="ARBA" id="ARBA00004162"/>
    </source>
</evidence>
<accession>A0A670IBP2</accession>
<evidence type="ECO:0000256" key="7">
    <source>
        <dbReference type="ARBA" id="ARBA00022989"/>
    </source>
</evidence>
<keyword evidence="15" id="KW-1185">Reference proteome</keyword>
<dbReference type="GO" id="GO:0099104">
    <property type="term" value="F:potassium channel activator activity"/>
    <property type="evidence" value="ECO:0007669"/>
    <property type="project" value="TreeGrafter"/>
</dbReference>
<dbReference type="Proteomes" id="UP000472272">
    <property type="component" value="Chromosome 6"/>
</dbReference>
<evidence type="ECO:0000256" key="3">
    <source>
        <dbReference type="ARBA" id="ARBA00022475"/>
    </source>
</evidence>
<dbReference type="InterPro" id="IPR032675">
    <property type="entry name" value="LRR_dom_sf"/>
</dbReference>
<evidence type="ECO:0000313" key="15">
    <source>
        <dbReference type="Proteomes" id="UP000472272"/>
    </source>
</evidence>
<proteinExistence type="predicted"/>
<keyword evidence="8" id="KW-0406">Ion transport</keyword>
<dbReference type="Pfam" id="PF01462">
    <property type="entry name" value="LRRNT"/>
    <property type="match status" value="1"/>
</dbReference>
<dbReference type="PANTHER" id="PTHR46473:SF6">
    <property type="entry name" value="LEUCINE-RICH REPEAT-CONTAINING PROTEIN 52"/>
    <property type="match status" value="1"/>
</dbReference>
<evidence type="ECO:0000256" key="12">
    <source>
        <dbReference type="SAM" id="Phobius"/>
    </source>
</evidence>
<evidence type="ECO:0000256" key="5">
    <source>
        <dbReference type="ARBA" id="ARBA00022692"/>
    </source>
</evidence>
<dbReference type="SUPFAM" id="SSF52058">
    <property type="entry name" value="L domain-like"/>
    <property type="match status" value="1"/>
</dbReference>
<dbReference type="GO" id="GO:0008076">
    <property type="term" value="C:voltage-gated potassium channel complex"/>
    <property type="evidence" value="ECO:0007669"/>
    <property type="project" value="TreeGrafter"/>
</dbReference>
<keyword evidence="5 12" id="KW-0812">Transmembrane</keyword>
<evidence type="ECO:0000256" key="9">
    <source>
        <dbReference type="ARBA" id="ARBA00023136"/>
    </source>
</evidence>
<keyword evidence="2" id="KW-0813">Transport</keyword>
<evidence type="ECO:0000313" key="14">
    <source>
        <dbReference type="Ensembl" id="ENSPMRP00000009103.1"/>
    </source>
</evidence>
<evidence type="ECO:0000256" key="10">
    <source>
        <dbReference type="ARBA" id="ARBA00023157"/>
    </source>
</evidence>
<organism evidence="14 15">
    <name type="scientific">Podarcis muralis</name>
    <name type="common">Wall lizard</name>
    <name type="synonym">Lacerta muralis</name>
    <dbReference type="NCBI Taxonomy" id="64176"/>
    <lineage>
        <taxon>Eukaryota</taxon>
        <taxon>Metazoa</taxon>
        <taxon>Chordata</taxon>
        <taxon>Craniata</taxon>
        <taxon>Vertebrata</taxon>
        <taxon>Euteleostomi</taxon>
        <taxon>Lepidosauria</taxon>
        <taxon>Squamata</taxon>
        <taxon>Bifurcata</taxon>
        <taxon>Unidentata</taxon>
        <taxon>Episquamata</taxon>
        <taxon>Laterata</taxon>
        <taxon>Lacertibaenia</taxon>
        <taxon>Lacertidae</taxon>
        <taxon>Podarcis</taxon>
    </lineage>
</organism>
<reference evidence="14 15" key="1">
    <citation type="journal article" date="2019" name="Proc. Natl. Acad. Sci. U.S.A.">
        <title>Regulatory changes in pterin and carotenoid genes underlie balanced color polymorphisms in the wall lizard.</title>
        <authorList>
            <person name="Andrade P."/>
            <person name="Pinho C."/>
            <person name="Perez I de Lanuza G."/>
            <person name="Afonso S."/>
            <person name="Brejcha J."/>
            <person name="Rubin C.J."/>
            <person name="Wallerman O."/>
            <person name="Pereira P."/>
            <person name="Sabatino S.J."/>
            <person name="Bellati A."/>
            <person name="Pellitteri-Rosa D."/>
            <person name="Bosakova Z."/>
            <person name="Bunikis I."/>
            <person name="Carretero M.A."/>
            <person name="Feiner N."/>
            <person name="Marsik P."/>
            <person name="Pauperio F."/>
            <person name="Salvi D."/>
            <person name="Soler L."/>
            <person name="While G.M."/>
            <person name="Uller T."/>
            <person name="Font E."/>
            <person name="Andersson L."/>
            <person name="Carneiro M."/>
        </authorList>
    </citation>
    <scope>NUCLEOTIDE SEQUENCE</scope>
</reference>
<dbReference type="InterPro" id="IPR051432">
    <property type="entry name" value="KCNMA1_auxiliary"/>
</dbReference>
<evidence type="ECO:0000256" key="11">
    <source>
        <dbReference type="ARBA" id="ARBA00023303"/>
    </source>
</evidence>
<keyword evidence="11" id="KW-0407">Ion channel</keyword>
<sequence length="320" mass="35579">ESELSAPGASVGRLPEMLTSVSCPQGCTCEYLAVNCTGKGLAEFPATIPLDTRQLILLNFLSDLIYLDCSGNALGQDLDFTFVSIISLVVLKLSDNPGLVEIEKDSFANNTWLRHLDVSRCSLTFLDAITLRDLPNLRSLGLSGNPWFCNCSFMELQFCFPLMSHNSPYSLATMLEEAQEQLNYKCFIHFDDQDYLFLGLVGFCIFSAGTVFAWLLGVCAAVYEFLTALECSFPHTVVPRKTKLIRSASFFVLRIFHLAKHGFKRSFGKASKITKVFKNLKKGYHTACNCTSSSNAPWVLTVLRKRKQTCKTFSSCKASP</sequence>
<dbReference type="SMART" id="SM00013">
    <property type="entry name" value="LRRNT"/>
    <property type="match status" value="1"/>
</dbReference>
<dbReference type="InterPro" id="IPR001611">
    <property type="entry name" value="Leu-rich_rpt"/>
</dbReference>
<feature type="domain" description="LRRNT" evidence="13">
    <location>
        <begin position="22"/>
        <end position="54"/>
    </location>
</feature>
<feature type="transmembrane region" description="Helical" evidence="12">
    <location>
        <begin position="195"/>
        <end position="223"/>
    </location>
</feature>
<dbReference type="InterPro" id="IPR000372">
    <property type="entry name" value="LRRNT"/>
</dbReference>
<dbReference type="Ensembl" id="ENSPMRT00000009720.1">
    <property type="protein sequence ID" value="ENSPMRP00000009103.1"/>
    <property type="gene ID" value="ENSPMRG00000006106.1"/>
</dbReference>
<name>A0A670IBP2_PODMU</name>
<dbReference type="Pfam" id="PF13855">
    <property type="entry name" value="LRR_8"/>
    <property type="match status" value="1"/>
</dbReference>
<dbReference type="Gene3D" id="3.80.10.10">
    <property type="entry name" value="Ribonuclease Inhibitor"/>
    <property type="match status" value="2"/>
</dbReference>
<reference evidence="14" key="2">
    <citation type="submission" date="2025-08" db="UniProtKB">
        <authorList>
            <consortium name="Ensembl"/>
        </authorList>
    </citation>
    <scope>IDENTIFICATION</scope>
</reference>
<keyword evidence="10" id="KW-1015">Disulfide bond</keyword>
<evidence type="ECO:0000256" key="8">
    <source>
        <dbReference type="ARBA" id="ARBA00023065"/>
    </source>
</evidence>
<dbReference type="PANTHER" id="PTHR46473">
    <property type="entry name" value="GH08155P"/>
    <property type="match status" value="1"/>
</dbReference>
<keyword evidence="4" id="KW-0433">Leucine-rich repeat</keyword>
<dbReference type="GO" id="GO:0044325">
    <property type="term" value="F:transmembrane transporter binding"/>
    <property type="evidence" value="ECO:0007669"/>
    <property type="project" value="TreeGrafter"/>
</dbReference>
<keyword evidence="9 12" id="KW-0472">Membrane</keyword>
<evidence type="ECO:0000256" key="4">
    <source>
        <dbReference type="ARBA" id="ARBA00022614"/>
    </source>
</evidence>
<comment type="subcellular location">
    <subcellularLocation>
        <location evidence="1">Cell membrane</location>
        <topology evidence="1">Single-pass membrane protein</topology>
    </subcellularLocation>
</comment>
<evidence type="ECO:0000256" key="2">
    <source>
        <dbReference type="ARBA" id="ARBA00022448"/>
    </source>
</evidence>
<reference evidence="14" key="3">
    <citation type="submission" date="2025-09" db="UniProtKB">
        <authorList>
            <consortium name="Ensembl"/>
        </authorList>
    </citation>
    <scope>IDENTIFICATION</scope>
</reference>
<keyword evidence="6" id="KW-0732">Signal</keyword>
<dbReference type="GO" id="GO:0005249">
    <property type="term" value="F:voltage-gated potassium channel activity"/>
    <property type="evidence" value="ECO:0007669"/>
    <property type="project" value="TreeGrafter"/>
</dbReference>
<keyword evidence="7 12" id="KW-1133">Transmembrane helix</keyword>
<dbReference type="AlphaFoldDB" id="A0A670IBP2"/>
<keyword evidence="3" id="KW-1003">Cell membrane</keyword>
<evidence type="ECO:0000259" key="13">
    <source>
        <dbReference type="SMART" id="SM00013"/>
    </source>
</evidence>